<evidence type="ECO:0000256" key="5">
    <source>
        <dbReference type="ARBA" id="ARBA00022970"/>
    </source>
</evidence>
<dbReference type="CDD" id="cd06582">
    <property type="entry name" value="TM_PBP1_LivH_like"/>
    <property type="match status" value="1"/>
</dbReference>
<dbReference type="GO" id="GO:0022857">
    <property type="term" value="F:transmembrane transporter activity"/>
    <property type="evidence" value="ECO:0007669"/>
    <property type="project" value="InterPro"/>
</dbReference>
<feature type="transmembrane region" description="Helical" evidence="9">
    <location>
        <begin position="12"/>
        <end position="35"/>
    </location>
</feature>
<protein>
    <submittedName>
        <fullName evidence="10">Branched-chain amino acid ABC transporter permease</fullName>
    </submittedName>
</protein>
<dbReference type="Proteomes" id="UP000679848">
    <property type="component" value="Plasmid pMM59_01"/>
</dbReference>
<evidence type="ECO:0000256" key="7">
    <source>
        <dbReference type="ARBA" id="ARBA00023136"/>
    </source>
</evidence>
<geneLocation type="plasmid" evidence="10 11">
    <name>pMM59_01</name>
</geneLocation>
<dbReference type="EMBL" id="AP023421">
    <property type="protein sequence ID" value="BCK85715.1"/>
    <property type="molecule type" value="Genomic_DNA"/>
</dbReference>
<keyword evidence="7 9" id="KW-0472">Membrane</keyword>
<proteinExistence type="inferred from homology"/>
<evidence type="ECO:0000313" key="11">
    <source>
        <dbReference type="Proteomes" id="UP000679848"/>
    </source>
</evidence>
<feature type="transmembrane region" description="Helical" evidence="9">
    <location>
        <begin position="96"/>
        <end position="114"/>
    </location>
</feature>
<evidence type="ECO:0000256" key="3">
    <source>
        <dbReference type="ARBA" id="ARBA00022475"/>
    </source>
</evidence>
<dbReference type="InterPro" id="IPR001851">
    <property type="entry name" value="ABC_transp_permease"/>
</dbReference>
<feature type="transmembrane region" description="Helical" evidence="9">
    <location>
        <begin position="265"/>
        <end position="284"/>
    </location>
</feature>
<dbReference type="Pfam" id="PF02653">
    <property type="entry name" value="BPD_transp_2"/>
    <property type="match status" value="1"/>
</dbReference>
<keyword evidence="11" id="KW-1185">Reference proteome</keyword>
<evidence type="ECO:0000256" key="6">
    <source>
        <dbReference type="ARBA" id="ARBA00022989"/>
    </source>
</evidence>
<evidence type="ECO:0000256" key="4">
    <source>
        <dbReference type="ARBA" id="ARBA00022692"/>
    </source>
</evidence>
<keyword evidence="10" id="KW-0614">Plasmid</keyword>
<dbReference type="AlphaFoldDB" id="A0A810QGS2"/>
<dbReference type="RefSeq" id="WP_213543747.1">
    <property type="nucleotide sequence ID" value="NZ_AP023421.1"/>
</dbReference>
<keyword evidence="6 9" id="KW-1133">Transmembrane helix</keyword>
<gene>
    <name evidence="10" type="ORF">MM59RIKEN_30340</name>
</gene>
<dbReference type="GO" id="GO:0005886">
    <property type="term" value="C:plasma membrane"/>
    <property type="evidence" value="ECO:0007669"/>
    <property type="project" value="UniProtKB-SubCell"/>
</dbReference>
<accession>A0A810QGS2</accession>
<dbReference type="PANTHER" id="PTHR11795">
    <property type="entry name" value="BRANCHED-CHAIN AMINO ACID TRANSPORT SYSTEM PERMEASE PROTEIN LIVH"/>
    <property type="match status" value="1"/>
</dbReference>
<feature type="transmembrane region" description="Helical" evidence="9">
    <location>
        <begin position="134"/>
        <end position="159"/>
    </location>
</feature>
<evidence type="ECO:0000256" key="8">
    <source>
        <dbReference type="ARBA" id="ARBA00037998"/>
    </source>
</evidence>
<evidence type="ECO:0000313" key="10">
    <source>
        <dbReference type="EMBL" id="BCK85715.1"/>
    </source>
</evidence>
<organism evidence="10 11">
    <name type="scientific">Pusillibacter faecalis</name>
    <dbReference type="NCBI Taxonomy" id="2714358"/>
    <lineage>
        <taxon>Bacteria</taxon>
        <taxon>Bacillati</taxon>
        <taxon>Bacillota</taxon>
        <taxon>Clostridia</taxon>
        <taxon>Eubacteriales</taxon>
        <taxon>Oscillospiraceae</taxon>
        <taxon>Pusillibacter</taxon>
    </lineage>
</organism>
<sequence length="290" mass="31472">MTPVLQCVISGLLMGGIYALVSVGLTLIFGIVELVNFSHADYLMVAMYVAYGLFTFLGVDPYLSLPIVVLFMAAFGYAVYQLTLKRVLHKKHEIQIMATLSMMLVLQNLALMIFKADYRSVRTAYVSSVLHLGPITVTVPRLVAFIVSIAVCLAVYFFLTKTYTGTSMRAISQNNKAAQLMGIKLEKTYCFTFVLGIAMTGIAACVLVPIYSVYPTVGSTLMLPAFVVVVIGGLSSIPGALIAGLLVGVVESLSAYFLGSSYQQLAYFVLFILVILLKPEGILARRKKGV</sequence>
<feature type="transmembrane region" description="Helical" evidence="9">
    <location>
        <begin position="189"/>
        <end position="211"/>
    </location>
</feature>
<dbReference type="GO" id="GO:0006865">
    <property type="term" value="P:amino acid transport"/>
    <property type="evidence" value="ECO:0007669"/>
    <property type="project" value="UniProtKB-KW"/>
</dbReference>
<evidence type="ECO:0000256" key="2">
    <source>
        <dbReference type="ARBA" id="ARBA00022448"/>
    </source>
</evidence>
<dbReference type="PANTHER" id="PTHR11795:SF445">
    <property type="entry name" value="AMINO ACID ABC TRANSPORTER PERMEASE PROTEIN"/>
    <property type="match status" value="1"/>
</dbReference>
<dbReference type="InterPro" id="IPR052157">
    <property type="entry name" value="BCAA_transport_permease"/>
</dbReference>
<evidence type="ECO:0000256" key="9">
    <source>
        <dbReference type="SAM" id="Phobius"/>
    </source>
</evidence>
<reference evidence="10" key="1">
    <citation type="submission" date="2020-09" db="EMBL/GenBank/DDBJ databases">
        <title>New species isolated from human feces.</title>
        <authorList>
            <person name="Kitahara M."/>
            <person name="Shigeno Y."/>
            <person name="Shime M."/>
            <person name="Matsumoto Y."/>
            <person name="Nakamura S."/>
            <person name="Motooka D."/>
            <person name="Fukuoka S."/>
            <person name="Nishikawa H."/>
            <person name="Benno Y."/>
        </authorList>
    </citation>
    <scope>NUCLEOTIDE SEQUENCE</scope>
    <source>
        <strain evidence="10">MM59</strain>
        <plasmid evidence="10">pMM59_01</plasmid>
    </source>
</reference>
<keyword evidence="3" id="KW-1003">Cell membrane</keyword>
<keyword evidence="5" id="KW-0029">Amino-acid transport</keyword>
<name>A0A810QGS2_9FIRM</name>
<comment type="subcellular location">
    <subcellularLocation>
        <location evidence="1">Cell membrane</location>
        <topology evidence="1">Multi-pass membrane protein</topology>
    </subcellularLocation>
</comment>
<evidence type="ECO:0000256" key="1">
    <source>
        <dbReference type="ARBA" id="ARBA00004651"/>
    </source>
</evidence>
<keyword evidence="2" id="KW-0813">Transport</keyword>
<keyword evidence="4 9" id="KW-0812">Transmembrane</keyword>
<comment type="similarity">
    <text evidence="8">Belongs to the binding-protein-dependent transport system permease family. LivHM subfamily.</text>
</comment>
<dbReference type="KEGG" id="pfaa:MM59RIKEN_30340"/>